<evidence type="ECO:0000256" key="6">
    <source>
        <dbReference type="ARBA" id="ARBA00023242"/>
    </source>
</evidence>
<feature type="region of interest" description="Disordered" evidence="8">
    <location>
        <begin position="35"/>
        <end position="98"/>
    </location>
</feature>
<organism evidence="9">
    <name type="scientific">Ostreococcus mediterraneus</name>
    <dbReference type="NCBI Taxonomy" id="1486918"/>
    <lineage>
        <taxon>Eukaryota</taxon>
        <taxon>Viridiplantae</taxon>
        <taxon>Chlorophyta</taxon>
        <taxon>Mamiellophyceae</taxon>
        <taxon>Mamiellales</taxon>
        <taxon>Bathycoccaceae</taxon>
        <taxon>Ostreococcus</taxon>
    </lineage>
</organism>
<evidence type="ECO:0000256" key="7">
    <source>
        <dbReference type="ARBA" id="ARBA00029496"/>
    </source>
</evidence>
<accession>A0A6T5SU38</accession>
<evidence type="ECO:0000256" key="8">
    <source>
        <dbReference type="SAM" id="MobiDB-lite"/>
    </source>
</evidence>
<keyword evidence="5" id="KW-0234">DNA repair</keyword>
<comment type="subcellular location">
    <subcellularLocation>
        <location evidence="1">Nucleus</location>
    </subcellularLocation>
</comment>
<dbReference type="EMBL" id="HBFF01000092">
    <property type="protein sequence ID" value="CAD8727166.1"/>
    <property type="molecule type" value="Transcribed_RNA"/>
</dbReference>
<evidence type="ECO:0000256" key="5">
    <source>
        <dbReference type="ARBA" id="ARBA00023204"/>
    </source>
</evidence>
<keyword evidence="4" id="KW-0233">DNA recombination</keyword>
<dbReference type="InterPro" id="IPR018574">
    <property type="entry name" value="Structure-sp_endonuc_su_Slx4"/>
</dbReference>
<protein>
    <recommendedName>
        <fullName evidence="7">Structure-specific endonuclease subunit SLX4</fullName>
    </recommendedName>
</protein>
<comment type="similarity">
    <text evidence="2">Belongs to the SLX4 family.</text>
</comment>
<evidence type="ECO:0000256" key="4">
    <source>
        <dbReference type="ARBA" id="ARBA00023172"/>
    </source>
</evidence>
<gene>
    <name evidence="9" type="ORF">OMED0936_LOCUS74</name>
</gene>
<evidence type="ECO:0000313" key="9">
    <source>
        <dbReference type="EMBL" id="CAD8727166.1"/>
    </source>
</evidence>
<dbReference type="GO" id="GO:0033557">
    <property type="term" value="C:Slx1-Slx4 complex"/>
    <property type="evidence" value="ECO:0007669"/>
    <property type="project" value="InterPro"/>
</dbReference>
<dbReference type="GO" id="GO:0006281">
    <property type="term" value="P:DNA repair"/>
    <property type="evidence" value="ECO:0007669"/>
    <property type="project" value="UniProtKB-KW"/>
</dbReference>
<name>A0A6T5SU38_9CHLO</name>
<evidence type="ECO:0000256" key="1">
    <source>
        <dbReference type="ARBA" id="ARBA00004123"/>
    </source>
</evidence>
<dbReference type="AlphaFoldDB" id="A0A6T5SU38"/>
<reference evidence="9" key="1">
    <citation type="submission" date="2021-01" db="EMBL/GenBank/DDBJ databases">
        <authorList>
            <person name="Corre E."/>
            <person name="Pelletier E."/>
            <person name="Niang G."/>
            <person name="Scheremetjew M."/>
            <person name="Finn R."/>
            <person name="Kale V."/>
            <person name="Holt S."/>
            <person name="Cochrane G."/>
            <person name="Meng A."/>
            <person name="Brown T."/>
            <person name="Cohen L."/>
        </authorList>
    </citation>
    <scope>NUCLEOTIDE SEQUENCE</scope>
    <source>
        <strain evidence="9">Clade-D-RCC2573</strain>
    </source>
</reference>
<keyword evidence="3" id="KW-0227">DNA damage</keyword>
<dbReference type="GO" id="GO:0006310">
    <property type="term" value="P:DNA recombination"/>
    <property type="evidence" value="ECO:0007669"/>
    <property type="project" value="UniProtKB-KW"/>
</dbReference>
<dbReference type="GO" id="GO:0006260">
    <property type="term" value="P:DNA replication"/>
    <property type="evidence" value="ECO:0007669"/>
    <property type="project" value="InterPro"/>
</dbReference>
<evidence type="ECO:0000256" key="3">
    <source>
        <dbReference type="ARBA" id="ARBA00022763"/>
    </source>
</evidence>
<dbReference type="Pfam" id="PF09494">
    <property type="entry name" value="Slx4"/>
    <property type="match status" value="1"/>
</dbReference>
<evidence type="ECO:0000256" key="2">
    <source>
        <dbReference type="ARBA" id="ARBA00006661"/>
    </source>
</evidence>
<sequence>MTVMPREFGGVRRDDGAVAVAVAVADVDVVDLATSPLVEPNGVDGRGAGDDDASGSESDIPPLRERLGLVGAGTSPAPRANEPAKASSSRRWTEDEREDALTSWIIANEDVYERVLLMESIDVDDALVRARESGIRCSRADFVAYLEAEGVCFSQTKKRARRAANAREAR</sequence>
<proteinExistence type="inferred from homology"/>
<keyword evidence="6" id="KW-0539">Nucleus</keyword>